<dbReference type="GO" id="GO:0005886">
    <property type="term" value="C:plasma membrane"/>
    <property type="evidence" value="ECO:0007669"/>
    <property type="project" value="UniProtKB-SubCell"/>
</dbReference>
<dbReference type="Pfam" id="PF00884">
    <property type="entry name" value="Sulfatase"/>
    <property type="match status" value="1"/>
</dbReference>
<feature type="binding site" evidence="10">
    <location>
        <position position="262"/>
    </location>
    <ligand>
        <name>Mn(2+)</name>
        <dbReference type="ChEBI" id="CHEBI:29035"/>
    </ligand>
</feature>
<evidence type="ECO:0000259" key="12">
    <source>
        <dbReference type="Pfam" id="PF00884"/>
    </source>
</evidence>
<evidence type="ECO:0000256" key="5">
    <source>
        <dbReference type="ARBA" id="ARBA00022692"/>
    </source>
</evidence>
<feature type="transmembrane region" description="Helical" evidence="11">
    <location>
        <begin position="21"/>
        <end position="38"/>
    </location>
</feature>
<protein>
    <submittedName>
        <fullName evidence="13">LTA synthase family protein</fullName>
    </submittedName>
</protein>
<dbReference type="PANTHER" id="PTHR47371:SF3">
    <property type="entry name" value="PHOSPHOGLYCEROL TRANSFERASE I"/>
    <property type="match status" value="1"/>
</dbReference>
<keyword evidence="9" id="KW-0479">Metal-binding</keyword>
<evidence type="ECO:0000256" key="8">
    <source>
        <dbReference type="PIRSR" id="PIRSR005091-1"/>
    </source>
</evidence>
<dbReference type="EMBL" id="CP032416">
    <property type="protein sequence ID" value="AYD40746.1"/>
    <property type="molecule type" value="Genomic_DNA"/>
</dbReference>
<feature type="transmembrane region" description="Helical" evidence="11">
    <location>
        <begin position="73"/>
        <end position="93"/>
    </location>
</feature>
<feature type="binding site" evidence="10">
    <location>
        <position position="476"/>
    </location>
    <ligand>
        <name>Mn(2+)</name>
        <dbReference type="ChEBI" id="CHEBI:29035"/>
    </ligand>
</feature>
<evidence type="ECO:0000256" key="7">
    <source>
        <dbReference type="ARBA" id="ARBA00023136"/>
    </source>
</evidence>
<evidence type="ECO:0000256" key="11">
    <source>
        <dbReference type="SAM" id="Phobius"/>
    </source>
</evidence>
<feature type="binding site" evidence="10">
    <location>
        <position position="477"/>
    </location>
    <ligand>
        <name>Mn(2+)</name>
        <dbReference type="ChEBI" id="CHEBI:29035"/>
    </ligand>
</feature>
<evidence type="ECO:0000256" key="2">
    <source>
        <dbReference type="ARBA" id="ARBA00004936"/>
    </source>
</evidence>
<feature type="transmembrane region" description="Helical" evidence="11">
    <location>
        <begin position="155"/>
        <end position="177"/>
    </location>
</feature>
<accession>A0A386H515</accession>
<reference evidence="13 14" key="1">
    <citation type="journal article" date="2019" name="Int. J. Syst. Evol. Microbiol.">
        <title>Clostridium fermenticellae sp. nov., isolated from the mud in a fermentation cellar for the production of the Chinese liquor, baijiu.</title>
        <authorList>
            <person name="Xu P.X."/>
            <person name="Chai L.J."/>
            <person name="Qiu T."/>
            <person name="Zhang X.J."/>
            <person name="Lu Z.M."/>
            <person name="Xiao C."/>
            <person name="Wang S.T."/>
            <person name="Shen C.H."/>
            <person name="Shi J.S."/>
            <person name="Xu Z.H."/>
        </authorList>
    </citation>
    <scope>NUCLEOTIDE SEQUENCE [LARGE SCALE GENOMIC DNA]</scope>
    <source>
        <strain evidence="13 14">JN500901</strain>
    </source>
</reference>
<keyword evidence="5 11" id="KW-0812">Transmembrane</keyword>
<evidence type="ECO:0000256" key="10">
    <source>
        <dbReference type="PIRSR" id="PIRSR005091-3"/>
    </source>
</evidence>
<dbReference type="PIRSF" id="PIRSF005091">
    <property type="entry name" value="Mmb_sulf_HI1246"/>
    <property type="match status" value="1"/>
</dbReference>
<dbReference type="GO" id="GO:0046872">
    <property type="term" value="F:metal ion binding"/>
    <property type="evidence" value="ECO:0007669"/>
    <property type="project" value="UniProtKB-KW"/>
</dbReference>
<dbReference type="Gene3D" id="3.40.720.10">
    <property type="entry name" value="Alkaline Phosphatase, subunit A"/>
    <property type="match status" value="1"/>
</dbReference>
<dbReference type="PANTHER" id="PTHR47371">
    <property type="entry name" value="LIPOTEICHOIC ACID SYNTHASE"/>
    <property type="match status" value="1"/>
</dbReference>
<evidence type="ECO:0000256" key="9">
    <source>
        <dbReference type="PIRSR" id="PIRSR005091-2"/>
    </source>
</evidence>
<dbReference type="Proteomes" id="UP000266301">
    <property type="component" value="Chromosome"/>
</dbReference>
<dbReference type="InterPro" id="IPR050448">
    <property type="entry name" value="OpgB/LTA_synthase_biosynth"/>
</dbReference>
<dbReference type="Gene3D" id="3.30.1120.170">
    <property type="match status" value="1"/>
</dbReference>
<evidence type="ECO:0000256" key="4">
    <source>
        <dbReference type="ARBA" id="ARBA00022475"/>
    </source>
</evidence>
<organism evidence="13 14">
    <name type="scientific">Clostridium fermenticellae</name>
    <dbReference type="NCBI Taxonomy" id="2068654"/>
    <lineage>
        <taxon>Bacteria</taxon>
        <taxon>Bacillati</taxon>
        <taxon>Bacillota</taxon>
        <taxon>Clostridia</taxon>
        <taxon>Eubacteriales</taxon>
        <taxon>Clostridiaceae</taxon>
        <taxon>Clostridium</taxon>
    </lineage>
</organism>
<evidence type="ECO:0000256" key="3">
    <source>
        <dbReference type="ARBA" id="ARBA00009983"/>
    </source>
</evidence>
<feature type="domain" description="Sulfatase N-terminal" evidence="12">
    <location>
        <begin position="254"/>
        <end position="541"/>
    </location>
</feature>
<feature type="transmembrane region" description="Helical" evidence="11">
    <location>
        <begin position="44"/>
        <end position="66"/>
    </location>
</feature>
<comment type="pathway">
    <text evidence="2">Cell wall biogenesis; lipoteichoic acid biosynthesis.</text>
</comment>
<dbReference type="SUPFAM" id="SSF53649">
    <property type="entry name" value="Alkaline phosphatase-like"/>
    <property type="match status" value="1"/>
</dbReference>
<dbReference type="InterPro" id="IPR017850">
    <property type="entry name" value="Alkaline_phosphatase_core_sf"/>
</dbReference>
<keyword evidence="7 11" id="KW-0472">Membrane</keyword>
<name>A0A386H515_9CLOT</name>
<keyword evidence="9" id="KW-0464">Manganese</keyword>
<evidence type="ECO:0000256" key="1">
    <source>
        <dbReference type="ARBA" id="ARBA00004651"/>
    </source>
</evidence>
<evidence type="ECO:0000313" key="14">
    <source>
        <dbReference type="Proteomes" id="UP000266301"/>
    </source>
</evidence>
<dbReference type="OrthoDB" id="5901192at2"/>
<sequence length="627" mass="71660">MDISKLINNKVSDHIIHGIDLLFFAIVISIKVIVYATQISPDYLYIKVFYPIVASILILVSFAALFKGKKRMKFLYIMDIIVSIILVADIMYYRYFKDILTVSEIGNARLLGGVSSSVGSLFNIKDILYFVDIIVLSFFIRKFNKKTPSYTPTLLKRFLTFIFIFIIGFCIDVKSVYAVSQEQPTLLSSMSNRIYLTKLIGNLNFHAIDAYNFVSTKAKNLEPLSDERKTEITNFLKSNNQYTTTDLKGSMEGKNVIMIQVEALQQFVINQKINGQEITPNLNRWLGKSLYFDNYFYQVAGGTTADAEFMSNNSLYPSISGAAYYNYSGDTLSSLAKELKDKNYYTAALHGNTEGFWNRNVMYRTESFDKFYGKSSLNSNEIVGLGISDRSFLNQSIEKLKSFKQPYYSFIITLSSHYPYDDVKHYGNFNVGEYEGTLMGNYLKAIHYTDEQLGTFLDKLDNDGITKNSVIVLYGDHFAIPKTNADQLFKFEGTTNTNDLNWINYQKVPLMIHFPDDKNSGVNHTYSGQMDLYPTLANLLNLPKNYMLGQDMLNTSANNKKVIFRDGSFTDGKTYYCSSTNTYYDIQTGKTIQETPELKNKKVEYSNELTYSDDILNHNLLKTLENK</sequence>
<comment type="subcellular location">
    <subcellularLocation>
        <location evidence="1">Cell membrane</location>
        <topology evidence="1">Multi-pass membrane protein</topology>
    </subcellularLocation>
</comment>
<keyword evidence="4" id="KW-1003">Cell membrane</keyword>
<dbReference type="InterPro" id="IPR012160">
    <property type="entry name" value="LtaS-like"/>
</dbReference>
<evidence type="ECO:0000313" key="13">
    <source>
        <dbReference type="EMBL" id="AYD40746.1"/>
    </source>
</evidence>
<proteinExistence type="inferred from homology"/>
<keyword evidence="14" id="KW-1185">Reference proteome</keyword>
<feature type="binding site" evidence="10">
    <location>
        <position position="304"/>
    </location>
    <ligand>
        <name>Mn(2+)</name>
        <dbReference type="ChEBI" id="CHEBI:29035"/>
    </ligand>
</feature>
<evidence type="ECO:0000256" key="6">
    <source>
        <dbReference type="ARBA" id="ARBA00022989"/>
    </source>
</evidence>
<comment type="similarity">
    <text evidence="3">Belongs to the LTA synthase family.</text>
</comment>
<feature type="transmembrane region" description="Helical" evidence="11">
    <location>
        <begin position="127"/>
        <end position="143"/>
    </location>
</feature>
<gene>
    <name evidence="13" type="ORF">D4Z93_09470</name>
</gene>
<dbReference type="KEGG" id="cfer:D4Z93_09470"/>
<dbReference type="RefSeq" id="WP_119972997.1">
    <property type="nucleotide sequence ID" value="NZ_CP032416.1"/>
</dbReference>
<dbReference type="CDD" id="cd16015">
    <property type="entry name" value="LTA_synthase"/>
    <property type="match status" value="1"/>
</dbReference>
<feature type="active site" evidence="8">
    <location>
        <position position="304"/>
    </location>
</feature>
<keyword evidence="6 11" id="KW-1133">Transmembrane helix</keyword>
<feature type="binding site" evidence="9">
    <location>
        <position position="417"/>
    </location>
    <ligand>
        <name>substrate</name>
    </ligand>
</feature>
<dbReference type="AlphaFoldDB" id="A0A386H515"/>
<dbReference type="InterPro" id="IPR000917">
    <property type="entry name" value="Sulfatase_N"/>
</dbReference>